<protein>
    <submittedName>
        <fullName evidence="2">NAD-dependent epimerase/dehydratase</fullName>
    </submittedName>
</protein>
<dbReference type="SUPFAM" id="SSF51735">
    <property type="entry name" value="NAD(P)-binding Rossmann-fold domains"/>
    <property type="match status" value="1"/>
</dbReference>
<name>W2V104_9RICK</name>
<keyword evidence="3" id="KW-1185">Reference proteome</keyword>
<dbReference type="InterPro" id="IPR036291">
    <property type="entry name" value="NAD(P)-bd_dom_sf"/>
</dbReference>
<reference evidence="2 3" key="1">
    <citation type="journal article" date="2013" name="PLoS ONE">
        <title>Bacterial endosymbiosis in a chordate host: long-term co-evolution and conservation of secondary metabolism.</title>
        <authorList>
            <person name="Kwan J.C."/>
            <person name="Schmidt E.W."/>
        </authorList>
    </citation>
    <scope>NUCLEOTIDE SEQUENCE [LARGE SCALE GENOMIC DNA]</scope>
    <source>
        <strain evidence="3">L6</strain>
    </source>
</reference>
<dbReference type="PANTHER" id="PTHR43574">
    <property type="entry name" value="EPIMERASE-RELATED"/>
    <property type="match status" value="1"/>
</dbReference>
<evidence type="ECO:0000313" key="3">
    <source>
        <dbReference type="Proteomes" id="UP000018951"/>
    </source>
</evidence>
<dbReference type="Proteomes" id="UP000018951">
    <property type="component" value="Unassembled WGS sequence"/>
</dbReference>
<accession>W2V104</accession>
<evidence type="ECO:0000256" key="1">
    <source>
        <dbReference type="ARBA" id="ARBA00023027"/>
    </source>
</evidence>
<dbReference type="PATRIC" id="fig|1401685.3.peg.757"/>
<sequence length="279" mass="32208">MRKRAFIFGSGYVASFLSQRLREIGYIVYCTSRDKPHDKFTVSFYNQDYLETLLATADVILSTVGTDDNVVDPVLHRYRNSIYLSRAKWIGYLSSTGVYGDHDGKWVNEYSACNTNSKKGKLRLKAEKYWLSIQHNIHILRLSGIYGPMRNCLEEILKGRQHTIIKQGHNFSRVHIEDICQFIISSISNPRDGTIYNVSDCTPAPLHEVHNFATKILLRKNLEAVPLEKANISIRKMSFFQENRQVCNRRAMKLRNGNWTYLSYKEGLLQGCLPYLSNI</sequence>
<keyword evidence="1" id="KW-0520">NAD</keyword>
<dbReference type="STRING" id="1401685.P857_619"/>
<dbReference type="AlphaFoldDB" id="W2V104"/>
<evidence type="ECO:0000313" key="2">
    <source>
        <dbReference type="EMBL" id="ETO91133.1"/>
    </source>
</evidence>
<comment type="caution">
    <text evidence="2">The sequence shown here is derived from an EMBL/GenBank/DDBJ whole genome shotgun (WGS) entry which is preliminary data.</text>
</comment>
<gene>
    <name evidence="2" type="ORF">P857_619</name>
</gene>
<proteinExistence type="predicted"/>
<organism evidence="2 3">
    <name type="scientific">Candidatus Xenolissoclinum pacificiensis L6</name>
    <dbReference type="NCBI Taxonomy" id="1401685"/>
    <lineage>
        <taxon>Bacteria</taxon>
        <taxon>Pseudomonadati</taxon>
        <taxon>Pseudomonadota</taxon>
        <taxon>Alphaproteobacteria</taxon>
        <taxon>Rickettsiales</taxon>
        <taxon>Anaplasmataceae</taxon>
        <taxon>Candidatus Xenolissoclinum</taxon>
    </lineage>
</organism>
<dbReference type="Gene3D" id="3.40.50.720">
    <property type="entry name" value="NAD(P)-binding Rossmann-like Domain"/>
    <property type="match status" value="1"/>
</dbReference>
<dbReference type="EMBL" id="AXCJ01000008">
    <property type="protein sequence ID" value="ETO91133.1"/>
    <property type="molecule type" value="Genomic_DNA"/>
</dbReference>